<dbReference type="RefSeq" id="WP_189925682.1">
    <property type="nucleotide sequence ID" value="NZ_BMSI01000012.1"/>
</dbReference>
<keyword evidence="2" id="KW-1185">Reference proteome</keyword>
<protein>
    <recommendedName>
        <fullName evidence="3">GIY-YIG domain-containing protein</fullName>
    </recommendedName>
</protein>
<reference evidence="2" key="1">
    <citation type="submission" date="2023-07" db="EMBL/GenBank/DDBJ databases">
        <title>Whole genome shotgun sequence of Streptomyces cacaoi subsp. asoensis NBRC 13813.</title>
        <authorList>
            <person name="Komaki H."/>
            <person name="Tamura T."/>
        </authorList>
    </citation>
    <scope>NUCLEOTIDE SEQUENCE [LARGE SCALE GENOMIC DNA]</scope>
    <source>
        <strain evidence="2">NBRC 13813</strain>
    </source>
</reference>
<name>A0ABQ3S8H2_9ACTN</name>
<comment type="caution">
    <text evidence="1">The sequence shown here is derived from an EMBL/GenBank/DDBJ whole genome shotgun (WGS) entry which is preliminary data.</text>
</comment>
<dbReference type="Proteomes" id="UP000649259">
    <property type="component" value="Unassembled WGS sequence"/>
</dbReference>
<dbReference type="EMBL" id="BNEB01000005">
    <property type="protein sequence ID" value="GHI64426.1"/>
    <property type="molecule type" value="Genomic_DNA"/>
</dbReference>
<dbReference type="GeneID" id="91473878"/>
<accession>A0ABQ3S8H2</accession>
<evidence type="ECO:0000313" key="2">
    <source>
        <dbReference type="Proteomes" id="UP000649259"/>
    </source>
</evidence>
<evidence type="ECO:0000313" key="1">
    <source>
        <dbReference type="EMBL" id="GHI64426.1"/>
    </source>
</evidence>
<evidence type="ECO:0008006" key="3">
    <source>
        <dbReference type="Google" id="ProtNLM"/>
    </source>
</evidence>
<gene>
    <name evidence="1" type="ORF">Saso_60760</name>
</gene>
<proteinExistence type="predicted"/>
<sequence length="148" mass="16856">MTAGWTLSASLATDIAAVPGRHLAVPVDALATCVYPLRDRHGAWTPQALPLWPVALYVALDEQHRCLYTGVVQRGTTEHPDMNAIRHRTSEHYRGNEPPEARATWHFLWVIPLNHSLPRADLEEWETRVRRRTASTQTRRSRLLRPAV</sequence>
<organism evidence="1 2">
    <name type="scientific">Streptomyces asoensis</name>
    <dbReference type="NCBI Taxonomy" id="249586"/>
    <lineage>
        <taxon>Bacteria</taxon>
        <taxon>Bacillati</taxon>
        <taxon>Actinomycetota</taxon>
        <taxon>Actinomycetes</taxon>
        <taxon>Kitasatosporales</taxon>
        <taxon>Streptomycetaceae</taxon>
        <taxon>Streptomyces</taxon>
    </lineage>
</organism>